<evidence type="ECO:0000313" key="14">
    <source>
        <dbReference type="Proteomes" id="UP000008672"/>
    </source>
</evidence>
<dbReference type="Pfam" id="PF09170">
    <property type="entry name" value="STN1_2"/>
    <property type="match status" value="1"/>
</dbReference>
<keyword evidence="14" id="KW-1185">Reference proteome</keyword>
<evidence type="ECO:0000256" key="4">
    <source>
        <dbReference type="ARBA" id="ARBA00022454"/>
    </source>
</evidence>
<dbReference type="HOGENOM" id="CLU_063889_0_0_1"/>
<evidence type="ECO:0000256" key="7">
    <source>
        <dbReference type="ARBA" id="ARBA00023242"/>
    </source>
</evidence>
<comment type="subunit">
    <text evidence="10">Component of the CST complex.</text>
</comment>
<evidence type="ECO:0000256" key="6">
    <source>
        <dbReference type="ARBA" id="ARBA00023125"/>
    </source>
</evidence>
<dbReference type="InterPro" id="IPR004365">
    <property type="entry name" value="NA-bd_OB_tRNA"/>
</dbReference>
<dbReference type="EMBL" id="AFYH01068468">
    <property type="status" value="NOT_ANNOTATED_CDS"/>
    <property type="molecule type" value="Genomic_DNA"/>
</dbReference>
<dbReference type="SUPFAM" id="SSF50249">
    <property type="entry name" value="Nucleic acid-binding proteins"/>
    <property type="match status" value="1"/>
</dbReference>
<feature type="domain" description="OB" evidence="11">
    <location>
        <begin position="55"/>
        <end position="152"/>
    </location>
</feature>
<evidence type="ECO:0000256" key="1">
    <source>
        <dbReference type="ARBA" id="ARBA00004123"/>
    </source>
</evidence>
<dbReference type="FunCoup" id="H3AWP4">
    <property type="interactions" value="852"/>
</dbReference>
<dbReference type="KEGG" id="lcm:102351847"/>
<dbReference type="PANTHER" id="PTHR13989:SF33">
    <property type="entry name" value="CST COMPLEX SUBUNIT STN1"/>
    <property type="match status" value="1"/>
</dbReference>
<dbReference type="GO" id="GO:0010833">
    <property type="term" value="P:telomere maintenance via telomere lengthening"/>
    <property type="evidence" value="ECO:0007669"/>
    <property type="project" value="UniProtKB-UniRule"/>
</dbReference>
<dbReference type="FunFam" id="2.40.50.140:FF:000181">
    <property type="entry name" value="CST complex subunit STN1"/>
    <property type="match status" value="1"/>
</dbReference>
<dbReference type="Pfam" id="PF01336">
    <property type="entry name" value="tRNA_anti-codon"/>
    <property type="match status" value="1"/>
</dbReference>
<organism evidence="13 14">
    <name type="scientific">Latimeria chalumnae</name>
    <name type="common">Coelacanth</name>
    <dbReference type="NCBI Taxonomy" id="7897"/>
    <lineage>
        <taxon>Eukaryota</taxon>
        <taxon>Metazoa</taxon>
        <taxon>Chordata</taxon>
        <taxon>Craniata</taxon>
        <taxon>Vertebrata</taxon>
        <taxon>Euteleostomi</taxon>
        <taxon>Coelacanthiformes</taxon>
        <taxon>Coelacanthidae</taxon>
        <taxon>Latimeria</taxon>
    </lineage>
</organism>
<comment type="function">
    <text evidence="10">Component of the CST complex. The CST complex binds single-stranded DNA with high affinity in a sequence-independent manner, while isolated subunits bind DNA with low affinity by themselves.</text>
</comment>
<evidence type="ECO:0000313" key="13">
    <source>
        <dbReference type="Ensembl" id="ENSLACP00000014065.1"/>
    </source>
</evidence>
<dbReference type="AlphaFoldDB" id="H3AWP4"/>
<evidence type="ECO:0000256" key="8">
    <source>
        <dbReference type="ARBA" id="ARBA00030039"/>
    </source>
</evidence>
<dbReference type="Proteomes" id="UP000008672">
    <property type="component" value="Unassembled WGS sequence"/>
</dbReference>
<protein>
    <recommendedName>
        <fullName evidence="3 10">CST complex subunit STN1</fullName>
    </recommendedName>
    <alternativeName>
        <fullName evidence="9 10">Oligonucleotide/oligosaccharide-binding fold-containing protein 1</fullName>
    </alternativeName>
    <alternativeName>
        <fullName evidence="8 10">Suppressor of cdc thirteen homolog</fullName>
    </alternativeName>
</protein>
<evidence type="ECO:0000256" key="3">
    <source>
        <dbReference type="ARBA" id="ARBA00017411"/>
    </source>
</evidence>
<dbReference type="InParanoid" id="H3AWP4"/>
<dbReference type="Ensembl" id="ENSLACT00000014164.1">
    <property type="protein sequence ID" value="ENSLACP00000014065.1"/>
    <property type="gene ID" value="ENSLACG00000012381.1"/>
</dbReference>
<dbReference type="eggNOG" id="KOG3108">
    <property type="taxonomic scope" value="Eukaryota"/>
</dbReference>
<dbReference type="InterPro" id="IPR036390">
    <property type="entry name" value="WH_DNA-bd_sf"/>
</dbReference>
<evidence type="ECO:0000256" key="10">
    <source>
        <dbReference type="PIRNR" id="PIRNR036950"/>
    </source>
</evidence>
<dbReference type="Bgee" id="ENSLACG00000012381">
    <property type="expression patterns" value="Expressed in muscle tissue and 6 other cell types or tissues"/>
</dbReference>
<dbReference type="EMBL" id="AFYH01068467">
    <property type="status" value="NOT_ANNOTATED_CDS"/>
    <property type="molecule type" value="Genomic_DNA"/>
</dbReference>
<dbReference type="GeneTree" id="ENSGT00390000000909"/>
<sequence>MENTNSEEEIHSFYWGLDPLFSTAVKLFVKDILELKQSRQAPGFYFYKTHPVYSVDIMGIVVQKKEKEEFSFYGVDDGTGVITCLCWKVADPAESSLSGPVRSDPDESRYPNLFKKLKHLNELDEKATMLEIGDVIRVRGDVEEFRGQREIKSSCYFKVDDPVWAVQISWMLELIHLYRNVYDQPFKLSEHLKERAHALKSEGMVTFPVLVAALADKIRQFVLENHVQTFSVKDLETVKSLVCFANRPVQSPSPAEEASKVVSTSKQVRGAFNEAIQLLMNAGSIFQKKSSSEDYVVTSENKELRTLTLDTVREDCRKWRHAEKGCSFSYILKCIQHSYNPCVTKAVMQQVLYHLEDDSDIYSTMDGHYMAF</sequence>
<dbReference type="Gene3D" id="1.10.10.10">
    <property type="entry name" value="Winged helix-like DNA-binding domain superfamily/Winged helix DNA-binding domain"/>
    <property type="match status" value="1"/>
</dbReference>
<dbReference type="EMBL" id="AFYH01068466">
    <property type="status" value="NOT_ANNOTATED_CDS"/>
    <property type="molecule type" value="Genomic_DNA"/>
</dbReference>
<dbReference type="OMA" id="LCWKDEK"/>
<evidence type="ECO:0000256" key="5">
    <source>
        <dbReference type="ARBA" id="ARBA00022895"/>
    </source>
</evidence>
<dbReference type="InterPro" id="IPR042082">
    <property type="entry name" value="CST_Stn1_wHTH1_sf"/>
</dbReference>
<evidence type="ECO:0000259" key="12">
    <source>
        <dbReference type="Pfam" id="PF09170"/>
    </source>
</evidence>
<dbReference type="FunFam" id="1.10.10.10:FF:000275">
    <property type="entry name" value="CST complex subunit STN1"/>
    <property type="match status" value="1"/>
</dbReference>
<dbReference type="GO" id="GO:1990879">
    <property type="term" value="C:CST complex"/>
    <property type="evidence" value="ECO:0007669"/>
    <property type="project" value="InterPro"/>
</dbReference>
<dbReference type="PIRSF" id="PIRSF036950">
    <property type="entry name" value="UCP036950"/>
    <property type="match status" value="1"/>
</dbReference>
<reference evidence="14" key="1">
    <citation type="submission" date="2011-08" db="EMBL/GenBank/DDBJ databases">
        <title>The draft genome of Latimeria chalumnae.</title>
        <authorList>
            <person name="Di Palma F."/>
            <person name="Alfoldi J."/>
            <person name="Johnson J."/>
            <person name="Berlin A."/>
            <person name="Gnerre S."/>
            <person name="Jaffe D."/>
            <person name="MacCallum I."/>
            <person name="Young S."/>
            <person name="Walker B.J."/>
            <person name="Lander E."/>
            <person name="Lindblad-Toh K."/>
        </authorList>
    </citation>
    <scope>NUCLEOTIDE SEQUENCE [LARGE SCALE GENOMIC DNA]</scope>
    <source>
        <strain evidence="14">Wild caught</strain>
    </source>
</reference>
<keyword evidence="5 10" id="KW-0779">Telomere</keyword>
<dbReference type="GO" id="GO:0016233">
    <property type="term" value="P:telomere capping"/>
    <property type="evidence" value="ECO:0007669"/>
    <property type="project" value="InterPro"/>
</dbReference>
<evidence type="ECO:0000256" key="2">
    <source>
        <dbReference type="ARBA" id="ARBA00004574"/>
    </source>
</evidence>
<dbReference type="OrthoDB" id="77828at2759"/>
<dbReference type="SUPFAM" id="SSF46785">
    <property type="entry name" value="Winged helix' DNA-binding domain"/>
    <property type="match status" value="1"/>
</dbReference>
<keyword evidence="6 10" id="KW-0238">DNA-binding</keyword>
<dbReference type="GO" id="GO:0001944">
    <property type="term" value="P:vasculature development"/>
    <property type="evidence" value="ECO:0007669"/>
    <property type="project" value="Ensembl"/>
</dbReference>
<dbReference type="InterPro" id="IPR012340">
    <property type="entry name" value="NA-bd_OB-fold"/>
</dbReference>
<dbReference type="InterPro" id="IPR014647">
    <property type="entry name" value="Stn1"/>
</dbReference>
<dbReference type="GO" id="GO:0043047">
    <property type="term" value="F:single-stranded telomeric DNA binding"/>
    <property type="evidence" value="ECO:0007669"/>
    <property type="project" value="UniProtKB-UniRule"/>
</dbReference>
<keyword evidence="4 10" id="KW-0158">Chromosome</keyword>
<dbReference type="STRING" id="7897.ENSLACP00000014065"/>
<dbReference type="Gene3D" id="1.10.10.980">
    <property type="entry name" value="CST, Suppressor of Cdc13 homolog, complex subunit STN1, N-terminal domain"/>
    <property type="match status" value="1"/>
</dbReference>
<evidence type="ECO:0000256" key="9">
    <source>
        <dbReference type="ARBA" id="ARBA00030852"/>
    </source>
</evidence>
<comment type="subcellular location">
    <subcellularLocation>
        <location evidence="2">Chromosome</location>
        <location evidence="2">Telomere</location>
    </subcellularLocation>
    <subcellularLocation>
        <location evidence="1 10">Nucleus</location>
    </subcellularLocation>
</comment>
<dbReference type="PANTHER" id="PTHR13989">
    <property type="entry name" value="REPLICATION PROTEIN A-RELATED"/>
    <property type="match status" value="1"/>
</dbReference>
<keyword evidence="7 10" id="KW-0539">Nucleus</keyword>
<dbReference type="Gene3D" id="2.40.50.140">
    <property type="entry name" value="Nucleic acid-binding proteins"/>
    <property type="match status" value="1"/>
</dbReference>
<gene>
    <name evidence="13" type="primary">STN1</name>
</gene>
<accession>H3AWP4</accession>
<proteinExistence type="predicted"/>
<reference evidence="13" key="3">
    <citation type="submission" date="2025-09" db="UniProtKB">
        <authorList>
            <consortium name="Ensembl"/>
        </authorList>
    </citation>
    <scope>IDENTIFICATION</scope>
</reference>
<name>H3AWP4_LATCH</name>
<dbReference type="InterPro" id="IPR036388">
    <property type="entry name" value="WH-like_DNA-bd_sf"/>
</dbReference>
<reference evidence="13" key="2">
    <citation type="submission" date="2025-08" db="UniProtKB">
        <authorList>
            <consortium name="Ensembl"/>
        </authorList>
    </citation>
    <scope>IDENTIFICATION</scope>
</reference>
<evidence type="ECO:0000259" key="11">
    <source>
        <dbReference type="Pfam" id="PF01336"/>
    </source>
</evidence>
<feature type="domain" description="Stn1 C-terminal" evidence="12">
    <location>
        <begin position="210"/>
        <end position="372"/>
    </location>
</feature>
<dbReference type="InterPro" id="IPR015253">
    <property type="entry name" value="CST_STN1_C"/>
</dbReference>
<dbReference type="InterPro" id="IPR040260">
    <property type="entry name" value="RFA2-like"/>
</dbReference>